<dbReference type="AlphaFoldDB" id="A0A8H4QZH7"/>
<sequence>MNPSTPSQNNRRKTTQSNTTITVKESAATDDPHATERPQHGASTTKGKDPKEISNLPYYDEGFLLGAKLDEEKHETPVKIYFADAMATMQRFHYTTFQATKKGHYRTTFWSLKAVASSNDPLNSRHFSVLITHLGKIFNPTPKMDDVMVIIPRAIIHLLQDKRDPRLHEVFRHLAKSLLVAYHSSPTKERLDAALSYATAAASITCQAESLKFHHLSLGILAEVHHIRHHRKLGMNPSEELTKAITYARQAAKDSSYPDVVQHCFHLSDMFRSKYLLDGKKDLVVLNKAIRYIKIATKHEDSPEMPFYSLLHGQLLLFRYHHCHPQVPRELEKIQELDEAITFITKAKNGLEQISPNHPKLTTVYGSAGEAFRARYWTTLSDADLMEARAYYEKAMEHTSSPSAKARFANEAAKLHPKQIEDGEQKNMGNNHVKWAQGCLSNAIMLLPKYNSWMIPIDDQQFALSELCGLPAEALAITLATNKEDRLQEALQLLETSRGVIIGSSLAVKRLKETSFDKYKQLHDASMAVYAAALQPDDRPESEVVDVDDAKQRTLDSVLSDIRRLPGYHDFLLPPTKEDMEKLVKHGGAIVVVNAAETRSDAIVITSKKWKHIPLPDFKLKEIKDKITQMQDIVHNWDDSNRRDKNIMLRDILSWLWKSAVRKIFLYLVEVVNKRDTRKRKAEYPLVERIWWNGVGLLCKLPFHAAGVHGTPGTENKTLIHHFRSSYIPTIKALVHAVEASSSSKPSATKSINLSMIHMQISPGNYAELEGVQDEVTAIAHKAGKYGVHAQILNTPSKNQVKAHFTDLKLGHKVERKHIIHFSCHGVSDLSDPLDSHIVLSNTDGTKLEVKKDSPRINSFVRVQPSPAAGKGQTMPLPANLKLSVREIYDWNLNDAYLAYLGACHTANNSVEELADESLHLAGAFQMAGCRNVIGSMWLAANAECIRLSREFYERLFQTRSSSGEDLAGDVSEAYHQAVLSVWKNGYGADVIGWAPFVHYGV</sequence>
<evidence type="ECO:0000313" key="4">
    <source>
        <dbReference type="Proteomes" id="UP000521872"/>
    </source>
</evidence>
<dbReference type="InterPro" id="IPR011990">
    <property type="entry name" value="TPR-like_helical_dom_sf"/>
</dbReference>
<evidence type="ECO:0000313" key="3">
    <source>
        <dbReference type="EMBL" id="KAF4620480.1"/>
    </source>
</evidence>
<dbReference type="Pfam" id="PF12770">
    <property type="entry name" value="CHAT"/>
    <property type="match status" value="1"/>
</dbReference>
<evidence type="ECO:0000259" key="2">
    <source>
        <dbReference type="Pfam" id="PF12770"/>
    </source>
</evidence>
<evidence type="ECO:0000256" key="1">
    <source>
        <dbReference type="SAM" id="MobiDB-lite"/>
    </source>
</evidence>
<organism evidence="3 4">
    <name type="scientific">Agrocybe pediades</name>
    <dbReference type="NCBI Taxonomy" id="84607"/>
    <lineage>
        <taxon>Eukaryota</taxon>
        <taxon>Fungi</taxon>
        <taxon>Dikarya</taxon>
        <taxon>Basidiomycota</taxon>
        <taxon>Agaricomycotina</taxon>
        <taxon>Agaricomycetes</taxon>
        <taxon>Agaricomycetidae</taxon>
        <taxon>Agaricales</taxon>
        <taxon>Agaricineae</taxon>
        <taxon>Strophariaceae</taxon>
        <taxon>Agrocybe</taxon>
    </lineage>
</organism>
<proteinExistence type="predicted"/>
<gene>
    <name evidence="3" type="ORF">D9613_001147</name>
</gene>
<protein>
    <recommendedName>
        <fullName evidence="2">CHAT domain-containing protein</fullName>
    </recommendedName>
</protein>
<accession>A0A8H4QZH7</accession>
<feature type="compositionally biased region" description="Polar residues" evidence="1">
    <location>
        <begin position="1"/>
        <end position="23"/>
    </location>
</feature>
<feature type="compositionally biased region" description="Basic and acidic residues" evidence="1">
    <location>
        <begin position="30"/>
        <end position="39"/>
    </location>
</feature>
<dbReference type="Proteomes" id="UP000521872">
    <property type="component" value="Unassembled WGS sequence"/>
</dbReference>
<comment type="caution">
    <text evidence="3">The sequence shown here is derived from an EMBL/GenBank/DDBJ whole genome shotgun (WGS) entry which is preliminary data.</text>
</comment>
<dbReference type="InterPro" id="IPR024983">
    <property type="entry name" value="CHAT_dom"/>
</dbReference>
<keyword evidence="4" id="KW-1185">Reference proteome</keyword>
<reference evidence="3 4" key="1">
    <citation type="submission" date="2019-12" db="EMBL/GenBank/DDBJ databases">
        <authorList>
            <person name="Floudas D."/>
            <person name="Bentzer J."/>
            <person name="Ahren D."/>
            <person name="Johansson T."/>
            <person name="Persson P."/>
            <person name="Tunlid A."/>
        </authorList>
    </citation>
    <scope>NUCLEOTIDE SEQUENCE [LARGE SCALE GENOMIC DNA]</scope>
    <source>
        <strain evidence="3 4">CBS 102.39</strain>
    </source>
</reference>
<feature type="domain" description="CHAT" evidence="2">
    <location>
        <begin position="684"/>
        <end position="1001"/>
    </location>
</feature>
<dbReference type="Gene3D" id="1.25.40.10">
    <property type="entry name" value="Tetratricopeptide repeat domain"/>
    <property type="match status" value="1"/>
</dbReference>
<dbReference type="EMBL" id="JAACJL010000015">
    <property type="protein sequence ID" value="KAF4620480.1"/>
    <property type="molecule type" value="Genomic_DNA"/>
</dbReference>
<name>A0A8H4QZH7_9AGAR</name>
<feature type="region of interest" description="Disordered" evidence="1">
    <location>
        <begin position="1"/>
        <end position="53"/>
    </location>
</feature>